<accession>A0A833LXG5</accession>
<comment type="caution">
    <text evidence="2">The sequence shown here is derived from an EMBL/GenBank/DDBJ whole genome shotgun (WGS) entry which is preliminary data.</text>
</comment>
<dbReference type="Gene3D" id="3.40.50.2300">
    <property type="match status" value="1"/>
</dbReference>
<proteinExistence type="predicted"/>
<name>A0A833LXG5_9LEPT</name>
<organism evidence="2 3">
    <name type="scientific">Leptonema illini</name>
    <dbReference type="NCBI Taxonomy" id="183"/>
    <lineage>
        <taxon>Bacteria</taxon>
        <taxon>Pseudomonadati</taxon>
        <taxon>Spirochaetota</taxon>
        <taxon>Spirochaetia</taxon>
        <taxon>Leptospirales</taxon>
        <taxon>Leptospiraceae</taxon>
        <taxon>Leptonema</taxon>
    </lineage>
</organism>
<dbReference type="SUPFAM" id="SSF52172">
    <property type="entry name" value="CheY-like"/>
    <property type="match status" value="1"/>
</dbReference>
<evidence type="ECO:0000259" key="1">
    <source>
        <dbReference type="Pfam" id="PF00072"/>
    </source>
</evidence>
<dbReference type="Pfam" id="PF00072">
    <property type="entry name" value="Response_reg"/>
    <property type="match status" value="1"/>
</dbReference>
<dbReference type="InterPro" id="IPR011006">
    <property type="entry name" value="CheY-like_superfamily"/>
</dbReference>
<dbReference type="EMBL" id="WBUI01000026">
    <property type="protein sequence ID" value="KAB2929785.1"/>
    <property type="molecule type" value="Genomic_DNA"/>
</dbReference>
<dbReference type="AlphaFoldDB" id="A0A833LXG5"/>
<feature type="domain" description="Response regulatory" evidence="1">
    <location>
        <begin position="16"/>
        <end position="99"/>
    </location>
</feature>
<evidence type="ECO:0000313" key="2">
    <source>
        <dbReference type="EMBL" id="KAB2929785.1"/>
    </source>
</evidence>
<gene>
    <name evidence="2" type="ORF">F9K24_18660</name>
</gene>
<dbReference type="InterPro" id="IPR001789">
    <property type="entry name" value="Sig_transdc_resp-reg_receiver"/>
</dbReference>
<dbReference type="Proteomes" id="UP000460298">
    <property type="component" value="Unassembled WGS sequence"/>
</dbReference>
<reference evidence="2 3" key="1">
    <citation type="submission" date="2019-10" db="EMBL/GenBank/DDBJ databases">
        <title>Extracellular Electron Transfer in a Candidatus Methanoperedens spp. Enrichment Culture.</title>
        <authorList>
            <person name="Berger S."/>
            <person name="Rangel Shaw D."/>
            <person name="Berben T."/>
            <person name="In 'T Zandt M."/>
            <person name="Frank J."/>
            <person name="Reimann J."/>
            <person name="Jetten M.S.M."/>
            <person name="Welte C.U."/>
        </authorList>
    </citation>
    <scope>NUCLEOTIDE SEQUENCE [LARGE SCALE GENOMIC DNA]</scope>
    <source>
        <strain evidence="2">SB12</strain>
    </source>
</reference>
<protein>
    <submittedName>
        <fullName evidence="2">Response regulator</fullName>
    </submittedName>
</protein>
<evidence type="ECO:0000313" key="3">
    <source>
        <dbReference type="Proteomes" id="UP000460298"/>
    </source>
</evidence>
<dbReference type="GO" id="GO:0000160">
    <property type="term" value="P:phosphorelay signal transduction system"/>
    <property type="evidence" value="ECO:0007669"/>
    <property type="project" value="InterPro"/>
</dbReference>
<sequence length="127" mass="14251">MKIVLDVGQCRPDHSSLARLVTSVGAEIEKVTLPAIALEKLRERRYDLVLVNRKIDEDYTDGLDLVKAMQADPELKHIPIMLISNYVEAQEEAVRHGAIRGFGKSEIHDPATRERLRMVLGLHQASA</sequence>